<dbReference type="EMBL" id="JBHULZ010000023">
    <property type="protein sequence ID" value="MFD2697432.1"/>
    <property type="molecule type" value="Genomic_DNA"/>
</dbReference>
<dbReference type="Gene3D" id="1.10.720.160">
    <property type="match status" value="1"/>
</dbReference>
<proteinExistence type="predicted"/>
<dbReference type="PANTHER" id="PTHR43190">
    <property type="entry name" value="N-ACETYL-D-GLUCOSAMINE KINASE"/>
    <property type="match status" value="1"/>
</dbReference>
<keyword evidence="1" id="KW-0808">Transferase</keyword>
<dbReference type="SUPFAM" id="SSF53067">
    <property type="entry name" value="Actin-like ATPase domain"/>
    <property type="match status" value="2"/>
</dbReference>
<organism evidence="1 2">
    <name type="scientific">Mesonia sediminis</name>
    <dbReference type="NCBI Taxonomy" id="1703946"/>
    <lineage>
        <taxon>Bacteria</taxon>
        <taxon>Pseudomonadati</taxon>
        <taxon>Bacteroidota</taxon>
        <taxon>Flavobacteriia</taxon>
        <taxon>Flavobacteriales</taxon>
        <taxon>Flavobacteriaceae</taxon>
        <taxon>Mesonia</taxon>
    </lineage>
</organism>
<dbReference type="InterPro" id="IPR043129">
    <property type="entry name" value="ATPase_NBD"/>
</dbReference>
<dbReference type="InterPro" id="IPR052519">
    <property type="entry name" value="Euk-type_GlcNAc_Kinase"/>
</dbReference>
<dbReference type="RefSeq" id="WP_379045268.1">
    <property type="nucleotide sequence ID" value="NZ_JBHULZ010000023.1"/>
</dbReference>
<gene>
    <name evidence="1" type="ORF">ACFSQ0_05475</name>
</gene>
<sequence>MILIADSGSTKCDWALLDYHKNTVLKTNTAGLNPAVLSVSQLQTIILENEKMLAHASQIQEVYFYGAGCNTKEPKAIVEHCLQTAFKQAKIHVSEDMLGACLAVTNAPGVVCILGTGSNSCFFDGNKVDLPFLALGYTLMDEAGGSYFGKQLLQDFFYNRMPEKLKIHFENRFELNPDILKNKLYKEEAPNVYLAEFSKFIYEYYSQEKPYFKSLLENGFNLFIDNRLLPDDRTRSYPVHFIGSIAYFFKEILVDCLKNKNLAPGKIIRHPIDGLIDFHKHNM</sequence>
<dbReference type="PANTHER" id="PTHR43190:SF3">
    <property type="entry name" value="N-ACETYL-D-GLUCOSAMINE KINASE"/>
    <property type="match status" value="1"/>
</dbReference>
<evidence type="ECO:0000313" key="1">
    <source>
        <dbReference type="EMBL" id="MFD2697432.1"/>
    </source>
</evidence>
<protein>
    <submittedName>
        <fullName evidence="1">N-acetylglucosamine kinase</fullName>
    </submittedName>
</protein>
<keyword evidence="1" id="KW-0418">Kinase</keyword>
<dbReference type="GO" id="GO:0016301">
    <property type="term" value="F:kinase activity"/>
    <property type="evidence" value="ECO:0007669"/>
    <property type="project" value="UniProtKB-KW"/>
</dbReference>
<evidence type="ECO:0000313" key="2">
    <source>
        <dbReference type="Proteomes" id="UP001597357"/>
    </source>
</evidence>
<dbReference type="Gene3D" id="3.30.420.40">
    <property type="match status" value="2"/>
</dbReference>
<dbReference type="CDD" id="cd24079">
    <property type="entry name" value="ASKHA_NBD_PG1100-like"/>
    <property type="match status" value="1"/>
</dbReference>
<name>A0ABW5SFG7_9FLAO</name>
<comment type="caution">
    <text evidence="1">The sequence shown here is derived from an EMBL/GenBank/DDBJ whole genome shotgun (WGS) entry which is preliminary data.</text>
</comment>
<dbReference type="Proteomes" id="UP001597357">
    <property type="component" value="Unassembled WGS sequence"/>
</dbReference>
<accession>A0ABW5SFG7</accession>
<reference evidence="2" key="1">
    <citation type="journal article" date="2019" name="Int. J. Syst. Evol. Microbiol.">
        <title>The Global Catalogue of Microorganisms (GCM) 10K type strain sequencing project: providing services to taxonomists for standard genome sequencing and annotation.</title>
        <authorList>
            <consortium name="The Broad Institute Genomics Platform"/>
            <consortium name="The Broad Institute Genome Sequencing Center for Infectious Disease"/>
            <person name="Wu L."/>
            <person name="Ma J."/>
        </authorList>
    </citation>
    <scope>NUCLEOTIDE SEQUENCE [LARGE SCALE GENOMIC DNA]</scope>
    <source>
        <strain evidence="2">KCTC 42255</strain>
    </source>
</reference>
<keyword evidence="2" id="KW-1185">Reference proteome</keyword>